<feature type="compositionally biased region" description="Polar residues" evidence="7">
    <location>
        <begin position="287"/>
        <end position="296"/>
    </location>
</feature>
<keyword evidence="6" id="KW-0539">Nucleus</keyword>
<reference evidence="9" key="2">
    <citation type="submission" date="2025-09" db="UniProtKB">
        <authorList>
            <consortium name="Ensembl"/>
        </authorList>
    </citation>
    <scope>IDENTIFICATION</scope>
</reference>
<dbReference type="GO" id="GO:0007399">
    <property type="term" value="P:nervous system development"/>
    <property type="evidence" value="ECO:0007669"/>
    <property type="project" value="TreeGrafter"/>
</dbReference>
<evidence type="ECO:0000256" key="5">
    <source>
        <dbReference type="ARBA" id="ARBA00023163"/>
    </source>
</evidence>
<feature type="compositionally biased region" description="Basic and acidic residues" evidence="7">
    <location>
        <begin position="46"/>
        <end position="56"/>
    </location>
</feature>
<evidence type="ECO:0000256" key="1">
    <source>
        <dbReference type="ARBA" id="ARBA00004123"/>
    </source>
</evidence>
<protein>
    <recommendedName>
        <fullName evidence="8">AXH domain-containing protein</fullName>
    </recommendedName>
</protein>
<dbReference type="PANTHER" id="PTHR13392">
    <property type="entry name" value="ATAXIN 1"/>
    <property type="match status" value="1"/>
</dbReference>
<keyword evidence="3" id="KW-0805">Transcription regulation</keyword>
<comment type="subcellular location">
    <subcellularLocation>
        <location evidence="1">Nucleus</location>
    </subcellularLocation>
</comment>
<feature type="region of interest" description="Disordered" evidence="7">
    <location>
        <begin position="176"/>
        <end position="296"/>
    </location>
</feature>
<feature type="domain" description="AXH" evidence="8">
    <location>
        <begin position="370"/>
        <end position="501"/>
    </location>
</feature>
<keyword evidence="2" id="KW-0678">Repressor</keyword>
<feature type="compositionally biased region" description="Pro residues" evidence="7">
    <location>
        <begin position="526"/>
        <end position="536"/>
    </location>
</feature>
<sequence length="579" mass="63805">MNPSPDRSKECLPPKKRDSRQGSSDLLAPEDDFKPPAPFRSRRQHHSMEGQRESRDLLPPPPPTLPPLPLSLPWQVSYTPSMHPSYLPVQVGDRRGSASASWREALCGRGVDGGLEHPVAHHSRWLSSDIPPISVQPLISMPMFKSVYTADSREMWSYSSGRRDYSSSLFSPHLFPQPTVYPHNTLPDSRLRYQGRRPNGVEGTDSGSGPSRRMPSCDDRGNDNVTRLDGQHANGRRRQENTTRQTTGRGLLPRESISAHSSPWDRDPRGTPKMPIPPSPDTKTGRAVTSQDHFGGSASQAGAQIYYAVGSLCQSAHHNSQKYPQLSPSVSCSLRKSQHFLQSQHNSHGVETEWDPSAGSYHPPVAVLTGPDPPPSAVLPHFAKGSLIELAGGHLKRVEELKTEDFVRSADTLPEFHLSTCTILLISPGPTYGFNHLQVLLTDRNTQELLTVLAEYPFFVRDRGWSSCSPQRSAQLYGLQCRQLSTGDVCLALTPTPASPHSSSQVQHPHLCSEDAVEVAERMPHAPAPLSPPAGQPSPSSLLSERPRARKRRWSAPELQSGIKTSTHLPQGSKHERQQ</sequence>
<keyword evidence="10" id="KW-1185">Reference proteome</keyword>
<name>A0A8C1RG34_CYPCA</name>
<feature type="region of interest" description="Disordered" evidence="7">
    <location>
        <begin position="518"/>
        <end position="579"/>
    </location>
</feature>
<dbReference type="PANTHER" id="PTHR13392:SF14">
    <property type="entry name" value="ATAXIN-1-LIKE"/>
    <property type="match status" value="1"/>
</dbReference>
<proteinExistence type="predicted"/>
<dbReference type="InterPro" id="IPR003652">
    <property type="entry name" value="Ataxin_AXH_dom"/>
</dbReference>
<dbReference type="AlphaFoldDB" id="A0A8C1RG34"/>
<keyword evidence="5" id="KW-0804">Transcription</keyword>
<dbReference type="Pfam" id="PF08517">
    <property type="entry name" value="AXH"/>
    <property type="match status" value="1"/>
</dbReference>
<dbReference type="Proteomes" id="UP000694427">
    <property type="component" value="Unplaced"/>
</dbReference>
<dbReference type="InterPro" id="IPR036096">
    <property type="entry name" value="Ataxin_AXH_dom_sf"/>
</dbReference>
<keyword evidence="4" id="KW-0238">DNA-binding</keyword>
<evidence type="ECO:0000259" key="8">
    <source>
        <dbReference type="PROSITE" id="PS51148"/>
    </source>
</evidence>
<dbReference type="GO" id="GO:0003677">
    <property type="term" value="F:DNA binding"/>
    <property type="evidence" value="ECO:0007669"/>
    <property type="project" value="UniProtKB-KW"/>
</dbReference>
<dbReference type="PROSITE" id="PS51148">
    <property type="entry name" value="AXH"/>
    <property type="match status" value="1"/>
</dbReference>
<evidence type="ECO:0000256" key="6">
    <source>
        <dbReference type="ARBA" id="ARBA00023242"/>
    </source>
</evidence>
<evidence type="ECO:0000313" key="10">
    <source>
        <dbReference type="Proteomes" id="UP000694427"/>
    </source>
</evidence>
<dbReference type="SMART" id="SM00536">
    <property type="entry name" value="AXH"/>
    <property type="match status" value="1"/>
</dbReference>
<organism evidence="9 10">
    <name type="scientific">Cyprinus carpio</name>
    <name type="common">Common carp</name>
    <dbReference type="NCBI Taxonomy" id="7962"/>
    <lineage>
        <taxon>Eukaryota</taxon>
        <taxon>Metazoa</taxon>
        <taxon>Chordata</taxon>
        <taxon>Craniata</taxon>
        <taxon>Vertebrata</taxon>
        <taxon>Euteleostomi</taxon>
        <taxon>Actinopterygii</taxon>
        <taxon>Neopterygii</taxon>
        <taxon>Teleostei</taxon>
        <taxon>Ostariophysi</taxon>
        <taxon>Cypriniformes</taxon>
        <taxon>Cyprinidae</taxon>
        <taxon>Cyprininae</taxon>
        <taxon>Cyprinus</taxon>
    </lineage>
</organism>
<accession>A0A8C1RG34</accession>
<dbReference type="GO" id="GO:0005634">
    <property type="term" value="C:nucleus"/>
    <property type="evidence" value="ECO:0007669"/>
    <property type="project" value="UniProtKB-SubCell"/>
</dbReference>
<evidence type="ECO:0000313" key="9">
    <source>
        <dbReference type="Ensembl" id="ENSCCRP00010110812.1"/>
    </source>
</evidence>
<dbReference type="SUPFAM" id="SSF102031">
    <property type="entry name" value="AXH domain"/>
    <property type="match status" value="1"/>
</dbReference>
<dbReference type="GO" id="GO:0000122">
    <property type="term" value="P:negative regulation of transcription by RNA polymerase II"/>
    <property type="evidence" value="ECO:0007669"/>
    <property type="project" value="TreeGrafter"/>
</dbReference>
<evidence type="ECO:0000256" key="4">
    <source>
        <dbReference type="ARBA" id="ARBA00023125"/>
    </source>
</evidence>
<feature type="region of interest" description="Disordered" evidence="7">
    <location>
        <begin position="1"/>
        <end position="68"/>
    </location>
</feature>
<evidence type="ECO:0000256" key="7">
    <source>
        <dbReference type="SAM" id="MobiDB-lite"/>
    </source>
</evidence>
<reference evidence="9" key="1">
    <citation type="submission" date="2025-08" db="UniProtKB">
        <authorList>
            <consortium name="Ensembl"/>
        </authorList>
    </citation>
    <scope>IDENTIFICATION</scope>
</reference>
<evidence type="ECO:0000256" key="3">
    <source>
        <dbReference type="ARBA" id="ARBA00023015"/>
    </source>
</evidence>
<evidence type="ECO:0000256" key="2">
    <source>
        <dbReference type="ARBA" id="ARBA00022491"/>
    </source>
</evidence>
<dbReference type="GO" id="GO:0003723">
    <property type="term" value="F:RNA binding"/>
    <property type="evidence" value="ECO:0007669"/>
    <property type="project" value="InterPro"/>
</dbReference>
<dbReference type="InterPro" id="IPR043404">
    <property type="entry name" value="ATAXIN1-like"/>
</dbReference>
<feature type="compositionally biased region" description="Pro residues" evidence="7">
    <location>
        <begin position="58"/>
        <end position="68"/>
    </location>
</feature>
<dbReference type="Ensembl" id="ENSCCRT00010123287.1">
    <property type="protein sequence ID" value="ENSCCRP00010110812.1"/>
    <property type="gene ID" value="ENSCCRG00010048857.1"/>
</dbReference>
<dbReference type="OMA" id="REMWSYF"/>
<feature type="compositionally biased region" description="Basic and acidic residues" evidence="7">
    <location>
        <begin position="1"/>
        <end position="20"/>
    </location>
</feature>